<keyword evidence="6" id="KW-1185">Reference proteome</keyword>
<sequence>MQSIFPTYTIGHFINEPDSSTEFELMRFEQMEEPNVDDPHKHTFYEILWIDAGISRQAIDYAEYELKPQSLFFISPGQLHFFEEWEHLAGGSILFTEDFFLLNHQDKDKLFELSFLDNFYANPLLQLAKEDFDEIRHMIELLGREKQRKDSSAAICQSLLHVLLGQIQRRIETQAGKTTASKYVILYKKLKNLLDQHYRENRSVRAYAADLSITQHHLNLICKQVTGKTASEVIRSRSLLEAKRLLTFTQMTVSEVATQLGFFDPSYFARVFRDETGLSPTAFKQVMSEKYPL</sequence>
<dbReference type="GO" id="GO:0043565">
    <property type="term" value="F:sequence-specific DNA binding"/>
    <property type="evidence" value="ECO:0007669"/>
    <property type="project" value="InterPro"/>
</dbReference>
<evidence type="ECO:0000313" key="6">
    <source>
        <dbReference type="Proteomes" id="UP001164653"/>
    </source>
</evidence>
<evidence type="ECO:0000313" key="5">
    <source>
        <dbReference type="EMBL" id="WAC12427.1"/>
    </source>
</evidence>
<keyword evidence="2" id="KW-0238">DNA-binding</keyword>
<dbReference type="KEGG" id="dpf:ON006_00405"/>
<dbReference type="InterPro" id="IPR037923">
    <property type="entry name" value="HTH-like"/>
</dbReference>
<accession>A0A9E8NCE1</accession>
<dbReference type="PROSITE" id="PS01124">
    <property type="entry name" value="HTH_ARAC_FAMILY_2"/>
    <property type="match status" value="1"/>
</dbReference>
<dbReference type="SMART" id="SM00342">
    <property type="entry name" value="HTH_ARAC"/>
    <property type="match status" value="1"/>
</dbReference>
<dbReference type="PANTHER" id="PTHR43280:SF32">
    <property type="entry name" value="TRANSCRIPTIONAL REGULATORY PROTEIN"/>
    <property type="match status" value="1"/>
</dbReference>
<feature type="domain" description="HTH araC/xylS-type" evidence="4">
    <location>
        <begin position="188"/>
        <end position="286"/>
    </location>
</feature>
<keyword evidence="1" id="KW-0805">Transcription regulation</keyword>
<dbReference type="PANTHER" id="PTHR43280">
    <property type="entry name" value="ARAC-FAMILY TRANSCRIPTIONAL REGULATOR"/>
    <property type="match status" value="1"/>
</dbReference>
<dbReference type="SUPFAM" id="SSF51215">
    <property type="entry name" value="Regulatory protein AraC"/>
    <property type="match status" value="1"/>
</dbReference>
<name>A0A9E8NCE1_9BACT</name>
<dbReference type="Pfam" id="PF12833">
    <property type="entry name" value="HTH_18"/>
    <property type="match status" value="1"/>
</dbReference>
<dbReference type="GO" id="GO:0003700">
    <property type="term" value="F:DNA-binding transcription factor activity"/>
    <property type="evidence" value="ECO:0007669"/>
    <property type="project" value="InterPro"/>
</dbReference>
<evidence type="ECO:0000256" key="3">
    <source>
        <dbReference type="ARBA" id="ARBA00023163"/>
    </source>
</evidence>
<evidence type="ECO:0000256" key="2">
    <source>
        <dbReference type="ARBA" id="ARBA00023125"/>
    </source>
</evidence>
<evidence type="ECO:0000259" key="4">
    <source>
        <dbReference type="PROSITE" id="PS01124"/>
    </source>
</evidence>
<dbReference type="EMBL" id="CP112998">
    <property type="protein sequence ID" value="WAC12427.1"/>
    <property type="molecule type" value="Genomic_DNA"/>
</dbReference>
<keyword evidence="3" id="KW-0804">Transcription</keyword>
<dbReference type="InterPro" id="IPR018060">
    <property type="entry name" value="HTH_AraC"/>
</dbReference>
<gene>
    <name evidence="5" type="ORF">ON006_00405</name>
</gene>
<evidence type="ECO:0000256" key="1">
    <source>
        <dbReference type="ARBA" id="ARBA00023015"/>
    </source>
</evidence>
<dbReference type="Gene3D" id="1.10.10.60">
    <property type="entry name" value="Homeodomain-like"/>
    <property type="match status" value="1"/>
</dbReference>
<organism evidence="5 6">
    <name type="scientific">Dyadobacter pollutisoli</name>
    <dbReference type="NCBI Taxonomy" id="2910158"/>
    <lineage>
        <taxon>Bacteria</taxon>
        <taxon>Pseudomonadati</taxon>
        <taxon>Bacteroidota</taxon>
        <taxon>Cytophagia</taxon>
        <taxon>Cytophagales</taxon>
        <taxon>Spirosomataceae</taxon>
        <taxon>Dyadobacter</taxon>
    </lineage>
</organism>
<dbReference type="InterPro" id="IPR003313">
    <property type="entry name" value="AraC-bd"/>
</dbReference>
<reference evidence="5" key="1">
    <citation type="submission" date="2022-11" db="EMBL/GenBank/DDBJ databases">
        <title>Dyadobacter pollutisoli sp. nov., isolated from plastic dumped soil.</title>
        <authorList>
            <person name="Kim J.M."/>
            <person name="Kim K.R."/>
            <person name="Lee J.K."/>
            <person name="Hao L."/>
            <person name="Jeon C.O."/>
        </authorList>
    </citation>
    <scope>NUCLEOTIDE SEQUENCE</scope>
    <source>
        <strain evidence="5">U1</strain>
    </source>
</reference>
<protein>
    <submittedName>
        <fullName evidence="5">Helix-turn-helix transcriptional regulator</fullName>
    </submittedName>
</protein>
<dbReference type="PRINTS" id="PR00032">
    <property type="entry name" value="HTHARAC"/>
</dbReference>
<dbReference type="InterPro" id="IPR020449">
    <property type="entry name" value="Tscrpt_reg_AraC-type_HTH"/>
</dbReference>
<dbReference type="SUPFAM" id="SSF46689">
    <property type="entry name" value="Homeodomain-like"/>
    <property type="match status" value="1"/>
</dbReference>
<dbReference type="Proteomes" id="UP001164653">
    <property type="component" value="Chromosome"/>
</dbReference>
<dbReference type="AlphaFoldDB" id="A0A9E8NCE1"/>
<proteinExistence type="predicted"/>
<dbReference type="InterPro" id="IPR009057">
    <property type="entry name" value="Homeodomain-like_sf"/>
</dbReference>
<dbReference type="Pfam" id="PF02311">
    <property type="entry name" value="AraC_binding"/>
    <property type="match status" value="1"/>
</dbReference>
<dbReference type="RefSeq" id="WP_244824574.1">
    <property type="nucleotide sequence ID" value="NZ_CP112998.1"/>
</dbReference>